<dbReference type="AlphaFoldDB" id="A0ABD0L4R0"/>
<comment type="caution">
    <text evidence="1">The sequence shown here is derived from an EMBL/GenBank/DDBJ whole genome shotgun (WGS) entry which is preliminary data.</text>
</comment>
<evidence type="ECO:0000313" key="2">
    <source>
        <dbReference type="Proteomes" id="UP001519460"/>
    </source>
</evidence>
<accession>A0ABD0L4R0</accession>
<sequence length="70" mass="7729">MRVEYLSMFTSRGVVPRLSSHLLAFRFVGTVRTGEKAEKIDVIKKLTAGFLLSLVAHPCRFPPLVLGTGL</sequence>
<evidence type="ECO:0000313" key="1">
    <source>
        <dbReference type="EMBL" id="KAK7494281.1"/>
    </source>
</evidence>
<gene>
    <name evidence="1" type="ORF">BaRGS_00014563</name>
</gene>
<protein>
    <submittedName>
        <fullName evidence="1">Uncharacterized protein</fullName>
    </submittedName>
</protein>
<proteinExistence type="predicted"/>
<keyword evidence="2" id="KW-1185">Reference proteome</keyword>
<dbReference type="Proteomes" id="UP001519460">
    <property type="component" value="Unassembled WGS sequence"/>
</dbReference>
<reference evidence="1 2" key="1">
    <citation type="journal article" date="2023" name="Sci. Data">
        <title>Genome assembly of the Korean intertidal mud-creeper Batillaria attramentaria.</title>
        <authorList>
            <person name="Patra A.K."/>
            <person name="Ho P.T."/>
            <person name="Jun S."/>
            <person name="Lee S.J."/>
            <person name="Kim Y."/>
            <person name="Won Y.J."/>
        </authorList>
    </citation>
    <scope>NUCLEOTIDE SEQUENCE [LARGE SCALE GENOMIC DNA]</scope>
    <source>
        <strain evidence="1">Wonlab-2016</strain>
    </source>
</reference>
<name>A0ABD0L4R0_9CAEN</name>
<organism evidence="1 2">
    <name type="scientific">Batillaria attramentaria</name>
    <dbReference type="NCBI Taxonomy" id="370345"/>
    <lineage>
        <taxon>Eukaryota</taxon>
        <taxon>Metazoa</taxon>
        <taxon>Spiralia</taxon>
        <taxon>Lophotrochozoa</taxon>
        <taxon>Mollusca</taxon>
        <taxon>Gastropoda</taxon>
        <taxon>Caenogastropoda</taxon>
        <taxon>Sorbeoconcha</taxon>
        <taxon>Cerithioidea</taxon>
        <taxon>Batillariidae</taxon>
        <taxon>Batillaria</taxon>
    </lineage>
</organism>
<dbReference type="EMBL" id="JACVVK020000085">
    <property type="protein sequence ID" value="KAK7494281.1"/>
    <property type="molecule type" value="Genomic_DNA"/>
</dbReference>